<protein>
    <recommendedName>
        <fullName evidence="3">Diacylglyceryl transferase</fullName>
    </recommendedName>
</protein>
<comment type="caution">
    <text evidence="1">The sequence shown here is derived from an EMBL/GenBank/DDBJ whole genome shotgun (WGS) entry which is preliminary data.</text>
</comment>
<evidence type="ECO:0000313" key="1">
    <source>
        <dbReference type="EMBL" id="KAB7739438.1"/>
    </source>
</evidence>
<proteinExistence type="predicted"/>
<dbReference type="Proteomes" id="UP000468901">
    <property type="component" value="Unassembled WGS sequence"/>
</dbReference>
<dbReference type="EMBL" id="WESC01000010">
    <property type="protein sequence ID" value="KAB7739438.1"/>
    <property type="molecule type" value="Genomic_DNA"/>
</dbReference>
<dbReference type="CDD" id="cd17033">
    <property type="entry name" value="DR1245-like"/>
    <property type="match status" value="1"/>
</dbReference>
<reference evidence="1 2" key="1">
    <citation type="submission" date="2019-09" db="EMBL/GenBank/DDBJ databases">
        <title>Parvibaculum sedimenti sp. nov., isolated from sediment.</title>
        <authorList>
            <person name="Wang Y."/>
        </authorList>
    </citation>
    <scope>NUCLEOTIDE SEQUENCE [LARGE SCALE GENOMIC DNA]</scope>
    <source>
        <strain evidence="1 2">HXT-9</strain>
    </source>
</reference>
<dbReference type="InterPro" id="IPR019660">
    <property type="entry name" value="Put_sensory_transdc_reg_YbjN"/>
</dbReference>
<gene>
    <name evidence="1" type="ORF">F2P47_12000</name>
</gene>
<dbReference type="AlphaFoldDB" id="A0A6N6VHJ0"/>
<dbReference type="RefSeq" id="WP_152216610.1">
    <property type="nucleotide sequence ID" value="NZ_JBAQYD010000317.1"/>
</dbReference>
<organism evidence="1 2">
    <name type="scientific">Parvibaculum sedimenti</name>
    <dbReference type="NCBI Taxonomy" id="2608632"/>
    <lineage>
        <taxon>Bacteria</taxon>
        <taxon>Pseudomonadati</taxon>
        <taxon>Pseudomonadota</taxon>
        <taxon>Alphaproteobacteria</taxon>
        <taxon>Hyphomicrobiales</taxon>
        <taxon>Parvibaculaceae</taxon>
        <taxon>Parvibaculum</taxon>
    </lineage>
</organism>
<dbReference type="Pfam" id="PF10722">
    <property type="entry name" value="YbjN"/>
    <property type="match status" value="1"/>
</dbReference>
<accession>A0A6N6VHJ0</accession>
<keyword evidence="2" id="KW-1185">Reference proteome</keyword>
<sequence length="167" mass="18871">MTASLVEADEFDPNPLDLLEQVASIRDWIFERSHEDELTICVAGEWRDHHISLNWRNDLSGLHVATTLDIRVPSDKRPPIRHLLTLINEQLWSGHFDLWSEDGVLLYRNSLLLCGGATATPEQCEALLRLAVEACERYYPAIQFVLWAGKSAEEAIAAAMFETRGNA</sequence>
<evidence type="ECO:0008006" key="3">
    <source>
        <dbReference type="Google" id="ProtNLM"/>
    </source>
</evidence>
<name>A0A6N6VHJ0_9HYPH</name>
<evidence type="ECO:0000313" key="2">
    <source>
        <dbReference type="Proteomes" id="UP000468901"/>
    </source>
</evidence>